<reference evidence="1" key="1">
    <citation type="submission" date="2022-08" db="EMBL/GenBank/DDBJ databases">
        <title>Genome Sequence of Fusarium decemcellulare.</title>
        <authorList>
            <person name="Buettner E."/>
        </authorList>
    </citation>
    <scope>NUCLEOTIDE SEQUENCE</scope>
    <source>
        <strain evidence="1">Babe19</strain>
    </source>
</reference>
<dbReference type="Proteomes" id="UP001148629">
    <property type="component" value="Unassembled WGS sequence"/>
</dbReference>
<organism evidence="1 2">
    <name type="scientific">Fusarium decemcellulare</name>
    <dbReference type="NCBI Taxonomy" id="57161"/>
    <lineage>
        <taxon>Eukaryota</taxon>
        <taxon>Fungi</taxon>
        <taxon>Dikarya</taxon>
        <taxon>Ascomycota</taxon>
        <taxon>Pezizomycotina</taxon>
        <taxon>Sordariomycetes</taxon>
        <taxon>Hypocreomycetidae</taxon>
        <taxon>Hypocreales</taxon>
        <taxon>Nectriaceae</taxon>
        <taxon>Fusarium</taxon>
        <taxon>Fusarium decemcellulare species complex</taxon>
    </lineage>
</organism>
<keyword evidence="2" id="KW-1185">Reference proteome</keyword>
<accession>A0ACC1SKL3</accession>
<protein>
    <submittedName>
        <fullName evidence="1">Uncharacterized protein</fullName>
    </submittedName>
</protein>
<gene>
    <name evidence="1" type="ORF">NM208_g4527</name>
</gene>
<proteinExistence type="predicted"/>
<evidence type="ECO:0000313" key="2">
    <source>
        <dbReference type="Proteomes" id="UP001148629"/>
    </source>
</evidence>
<dbReference type="EMBL" id="JANRMS010000341">
    <property type="protein sequence ID" value="KAJ3541623.1"/>
    <property type="molecule type" value="Genomic_DNA"/>
</dbReference>
<evidence type="ECO:0000313" key="1">
    <source>
        <dbReference type="EMBL" id="KAJ3541623.1"/>
    </source>
</evidence>
<comment type="caution">
    <text evidence="1">The sequence shown here is derived from an EMBL/GenBank/DDBJ whole genome shotgun (WGS) entry which is preliminary data.</text>
</comment>
<sequence length="352" mass="40538">MGRRPLRLRYRRGEKRSWLRAKSRELDTFTFTRHVAARKRSEPSAASESRASFPKFMKLPPEIRRNVWQLALDVNTPRAYVATVSNEEDSSHGHRTKWYRSPPVPAFNGPPPKKAQRRWHTPSWALKQTCREAYAEVARLWGLFKPKAPAFLATPPPVQADMSVHEGVANHLFLPPDNSSCIRLDAEKDLLVVNMDMCLLGNPPAPDSNSTKHLRLLAKIAAFCNPNEPWDTGTYQRLSFELMDHFCCLEKYYMVIQPDQLADLRSQSFPKAGSSFDAYLAAEETTGRNEVLETFQAKERQLYELSNEEVSQMGKLQIFLQFLNERREKAVEQDTSLAQVSLRFMSWKWHQG</sequence>
<name>A0ACC1SKL3_9HYPO</name>